<sequence length="60" mass="6709">MISSKAMLQYSVTVVILGAENAKFSKRSAPSPKQWRCSMNPSQMDIRFFVDGLNCLPSQL</sequence>
<keyword evidence="1" id="KW-1185">Reference proteome</keyword>
<reference evidence="2" key="1">
    <citation type="submission" date="2022-11" db="UniProtKB">
        <authorList>
            <consortium name="WormBaseParasite"/>
        </authorList>
    </citation>
    <scope>IDENTIFICATION</scope>
</reference>
<evidence type="ECO:0000313" key="1">
    <source>
        <dbReference type="Proteomes" id="UP000887565"/>
    </source>
</evidence>
<name>A0A915L0C7_ROMCU</name>
<organism evidence="1 2">
    <name type="scientific">Romanomermis culicivorax</name>
    <name type="common">Nematode worm</name>
    <dbReference type="NCBI Taxonomy" id="13658"/>
    <lineage>
        <taxon>Eukaryota</taxon>
        <taxon>Metazoa</taxon>
        <taxon>Ecdysozoa</taxon>
        <taxon>Nematoda</taxon>
        <taxon>Enoplea</taxon>
        <taxon>Dorylaimia</taxon>
        <taxon>Mermithida</taxon>
        <taxon>Mermithoidea</taxon>
        <taxon>Mermithidae</taxon>
        <taxon>Romanomermis</taxon>
    </lineage>
</organism>
<accession>A0A915L0C7</accession>
<dbReference type="Proteomes" id="UP000887565">
    <property type="component" value="Unplaced"/>
</dbReference>
<protein>
    <submittedName>
        <fullName evidence="2">Uncharacterized protein</fullName>
    </submittedName>
</protein>
<proteinExistence type="predicted"/>
<dbReference type="WBParaSite" id="nRc.2.0.1.t44160-RA">
    <property type="protein sequence ID" value="nRc.2.0.1.t44160-RA"/>
    <property type="gene ID" value="nRc.2.0.1.g44160"/>
</dbReference>
<evidence type="ECO:0000313" key="2">
    <source>
        <dbReference type="WBParaSite" id="nRc.2.0.1.t44160-RA"/>
    </source>
</evidence>
<dbReference type="AlphaFoldDB" id="A0A915L0C7"/>